<evidence type="ECO:0000313" key="1">
    <source>
        <dbReference type="EMBL" id="RZU11340.1"/>
    </source>
</evidence>
<protein>
    <submittedName>
        <fullName evidence="1">Uncharacterized protein</fullName>
    </submittedName>
</protein>
<reference evidence="1 2" key="1">
    <citation type="journal article" date="2015" name="Stand. Genomic Sci.">
        <title>Genomic Encyclopedia of Bacterial and Archaeal Type Strains, Phase III: the genomes of soil and plant-associated and newly described type strains.</title>
        <authorList>
            <person name="Whitman W.B."/>
            <person name="Woyke T."/>
            <person name="Klenk H.P."/>
            <person name="Zhou Y."/>
            <person name="Lilburn T.G."/>
            <person name="Beck B.J."/>
            <person name="De Vos P."/>
            <person name="Vandamme P."/>
            <person name="Eisen J.A."/>
            <person name="Garrity G."/>
            <person name="Hugenholtz P."/>
            <person name="Kyrpides N.C."/>
        </authorList>
    </citation>
    <scope>NUCLEOTIDE SEQUENCE [LARGE SCALE GENOMIC DNA]</scope>
    <source>
        <strain evidence="1 2">VKM Ac-2540</strain>
    </source>
</reference>
<proteinExistence type="predicted"/>
<evidence type="ECO:0000313" key="2">
    <source>
        <dbReference type="Proteomes" id="UP000292027"/>
    </source>
</evidence>
<comment type="caution">
    <text evidence="1">The sequence shown here is derived from an EMBL/GenBank/DDBJ whole genome shotgun (WGS) entry which is preliminary data.</text>
</comment>
<dbReference type="RefSeq" id="WP_130447793.1">
    <property type="nucleotide sequence ID" value="NZ_SHKR01000015.1"/>
</dbReference>
<organism evidence="1 2">
    <name type="scientific">Kribbella rubisoli</name>
    <dbReference type="NCBI Taxonomy" id="3075929"/>
    <lineage>
        <taxon>Bacteria</taxon>
        <taxon>Bacillati</taxon>
        <taxon>Actinomycetota</taxon>
        <taxon>Actinomycetes</taxon>
        <taxon>Propionibacteriales</taxon>
        <taxon>Kribbellaceae</taxon>
        <taxon>Kribbella</taxon>
    </lineage>
</organism>
<gene>
    <name evidence="1" type="ORF">EV645_6505</name>
</gene>
<name>A0A4Q7WMT3_9ACTN</name>
<sequence length="98" mass="10860">MTADPHIPAALLAHRRHTAWIAPSPGDRTFDFGETCARCGPGTRARFKWVFSRISDLTQEHCDLYLCTHCSAAGELRLLTTSILRVDAHDLFGPSAPR</sequence>
<accession>A0A4Q7WMT3</accession>
<dbReference type="EMBL" id="SHKR01000015">
    <property type="protein sequence ID" value="RZU11340.1"/>
    <property type="molecule type" value="Genomic_DNA"/>
</dbReference>
<keyword evidence="2" id="KW-1185">Reference proteome</keyword>
<dbReference type="Proteomes" id="UP000292027">
    <property type="component" value="Unassembled WGS sequence"/>
</dbReference>
<dbReference type="AlphaFoldDB" id="A0A4Q7WMT3"/>